<dbReference type="RefSeq" id="WP_062696100.1">
    <property type="nucleotide sequence ID" value="NZ_LJOD01000001.1"/>
</dbReference>
<accession>A0A0N1KTW8</accession>
<name>A0A0N1KTW8_CHRID</name>
<dbReference type="Gene3D" id="1.10.150.20">
    <property type="entry name" value="5' to 3' exonuclease, C-terminal subdomain"/>
    <property type="match status" value="1"/>
</dbReference>
<proteinExistence type="predicted"/>
<reference evidence="2" key="2">
    <citation type="submission" date="2015-09" db="EMBL/GenBank/DDBJ databases">
        <title>Draft genome sequence of a multidrug-resistant Chryseobacterium indologenes isolate from Malaysia.</title>
        <authorList>
            <person name="Yu C.Y."/>
            <person name="Ang G.Y."/>
            <person name="Chan K.-G."/>
        </authorList>
    </citation>
    <scope>NUCLEOTIDE SEQUENCE [LARGE SCALE GENOMIC DNA]</scope>
    <source>
        <strain evidence="2">CI_885</strain>
    </source>
</reference>
<dbReference type="EMBL" id="LJOD01000001">
    <property type="protein sequence ID" value="KPE52545.1"/>
    <property type="molecule type" value="Genomic_DNA"/>
</dbReference>
<reference evidence="1 2" key="1">
    <citation type="journal article" date="2015" name="Genom Data">
        <title>Draft genome sequence of a multidrug-resistant Chryseobacterium indologenes isolate from Malaysia.</title>
        <authorList>
            <person name="Yu C.Y."/>
            <person name="Ang G.Y."/>
            <person name="Cheng H.J."/>
            <person name="Cheong Y.M."/>
            <person name="Yin W.F."/>
            <person name="Chan K.G."/>
        </authorList>
    </citation>
    <scope>NUCLEOTIDE SEQUENCE [LARGE SCALE GENOMIC DNA]</scope>
    <source>
        <strain evidence="1 2">CI_885</strain>
    </source>
</reference>
<dbReference type="PATRIC" id="fig|253.9.peg.113"/>
<sequence length="186" mass="22248">MPINRQIARTNEFYLEISKRILTEKEYNILRRLLIDNQSINEVAQEYNLSTARIRQIFNSTFDKAKSIADTFQDIAYYKQKLYELRTAYLNEKNKKIASDTPLLSNPELLSMKIMDSHFPFSKRLYNMLEIMEVVTISDLQEISLEKLHHFSGFGRECKRELIAFIEFEDLENYFEGFYKWKQSKI</sequence>
<evidence type="ECO:0000313" key="2">
    <source>
        <dbReference type="Proteomes" id="UP000037953"/>
    </source>
</evidence>
<evidence type="ECO:0000313" key="1">
    <source>
        <dbReference type="EMBL" id="KPE52545.1"/>
    </source>
</evidence>
<dbReference type="AlphaFoldDB" id="A0A0N1KTW8"/>
<dbReference type="SUPFAM" id="SSF47789">
    <property type="entry name" value="C-terminal domain of RNA polymerase alpha subunit"/>
    <property type="match status" value="1"/>
</dbReference>
<gene>
    <name evidence="1" type="ORF">AOB46_00520</name>
</gene>
<evidence type="ECO:0008006" key="3">
    <source>
        <dbReference type="Google" id="ProtNLM"/>
    </source>
</evidence>
<comment type="caution">
    <text evidence="1">The sequence shown here is derived from an EMBL/GenBank/DDBJ whole genome shotgun (WGS) entry which is preliminary data.</text>
</comment>
<protein>
    <recommendedName>
        <fullName evidence="3">RNA polymerase sigma-70 region 4 domain-containing protein</fullName>
    </recommendedName>
</protein>
<dbReference type="Proteomes" id="UP000037953">
    <property type="component" value="Unassembled WGS sequence"/>
</dbReference>
<organism evidence="1 2">
    <name type="scientific">Chryseobacterium indologenes</name>
    <name type="common">Flavobacterium indologenes</name>
    <dbReference type="NCBI Taxonomy" id="253"/>
    <lineage>
        <taxon>Bacteria</taxon>
        <taxon>Pseudomonadati</taxon>
        <taxon>Bacteroidota</taxon>
        <taxon>Flavobacteriia</taxon>
        <taxon>Flavobacteriales</taxon>
        <taxon>Weeksellaceae</taxon>
        <taxon>Chryseobacterium group</taxon>
        <taxon>Chryseobacterium</taxon>
    </lineage>
</organism>
<dbReference type="OrthoDB" id="1372701at2"/>
<dbReference type="SUPFAM" id="SSF88659">
    <property type="entry name" value="Sigma3 and sigma4 domains of RNA polymerase sigma factors"/>
    <property type="match status" value="1"/>
</dbReference>
<dbReference type="InterPro" id="IPR013324">
    <property type="entry name" value="RNA_pol_sigma_r3/r4-like"/>
</dbReference>